<keyword evidence="3" id="KW-1185">Reference proteome</keyword>
<sequence length="498" mass="55711">MKTFWELTRKQYENEGEHPKYLVRDAVGNTYLAKTRREIIEKAVQVARWLKNDRVKHVGVYLDSSTDWISAYLGIVISGNVAVLLDRRLPQETIVSYVKRADVTCVVYDTMQETLTCALYEQGCQVVSLAQAVQDQSTEDILGYEGAAQSDALCTMVFTSGTTGQAKCVMLSQTNIVSNIVDTISICDYTADQSFLSVLPVAHAFGMTQCTLAPFFNGGDMLIATSHLDLLKNMQRYQPTFTVLIPMMLEFLYQRLRGMQKRFPQLSKREAAEKLFGHNLRYIGVGGAASNADTVRAMLDYGITVRPGYGMTENAPMATVNLLQNPAQAASIGEPMQHTQIKLVDGEIWIHSPSVMLGYYKDADATAEMLSDRWLKTGDLGRFDEKGALYLTGRKKNLIVLSSGENISPEYIEQLLRESESVREVCVSEKNDHILAEIYPTDAVLEKDAAGREAAVLEAVNQTNQRLPFYSRVMDITVRTKEFPKNIYGKIVRAYGLF</sequence>
<protein>
    <submittedName>
        <fullName evidence="2">Acyl--CoA ligase</fullName>
    </submittedName>
</protein>
<gene>
    <name evidence="2" type="ORF">KQI75_12510</name>
</gene>
<dbReference type="InterPro" id="IPR020845">
    <property type="entry name" value="AMP-binding_CS"/>
</dbReference>
<keyword evidence="2" id="KW-0436">Ligase</keyword>
<dbReference type="GO" id="GO:0016874">
    <property type="term" value="F:ligase activity"/>
    <property type="evidence" value="ECO:0007669"/>
    <property type="project" value="UniProtKB-KW"/>
</dbReference>
<comment type="caution">
    <text evidence="2">The sequence shown here is derived from an EMBL/GenBank/DDBJ whole genome shotgun (WGS) entry which is preliminary data.</text>
</comment>
<dbReference type="Proteomes" id="UP000783588">
    <property type="component" value="Unassembled WGS sequence"/>
</dbReference>
<evidence type="ECO:0000313" key="2">
    <source>
        <dbReference type="EMBL" id="MBU5491423.1"/>
    </source>
</evidence>
<dbReference type="InterPro" id="IPR000873">
    <property type="entry name" value="AMP-dep_synth/lig_dom"/>
</dbReference>
<dbReference type="Pfam" id="PF00501">
    <property type="entry name" value="AMP-binding"/>
    <property type="match status" value="1"/>
</dbReference>
<accession>A0ABS6EUT2</accession>
<evidence type="ECO:0000259" key="1">
    <source>
        <dbReference type="Pfam" id="PF00501"/>
    </source>
</evidence>
<dbReference type="RefSeq" id="WP_216471151.1">
    <property type="nucleotide sequence ID" value="NZ_JAHLQI010000008.1"/>
</dbReference>
<dbReference type="Pfam" id="PF23562">
    <property type="entry name" value="AMP-binding_C_3"/>
    <property type="match status" value="1"/>
</dbReference>
<organism evidence="2 3">
    <name type="scientific">Butyricicoccus intestinisimiae</name>
    <dbReference type="NCBI Taxonomy" id="2841509"/>
    <lineage>
        <taxon>Bacteria</taxon>
        <taxon>Bacillati</taxon>
        <taxon>Bacillota</taxon>
        <taxon>Clostridia</taxon>
        <taxon>Eubacteriales</taxon>
        <taxon>Butyricicoccaceae</taxon>
        <taxon>Butyricicoccus</taxon>
    </lineage>
</organism>
<dbReference type="PANTHER" id="PTHR43272">
    <property type="entry name" value="LONG-CHAIN-FATTY-ACID--COA LIGASE"/>
    <property type="match status" value="1"/>
</dbReference>
<feature type="domain" description="AMP-dependent synthetase/ligase" evidence="1">
    <location>
        <begin position="30"/>
        <end position="360"/>
    </location>
</feature>
<dbReference type="PANTHER" id="PTHR43272:SF52">
    <property type="entry name" value="AMP-DEPENDENT SYNTHETASE_LIGASE DOMAIN-CONTAINING PROTEIN"/>
    <property type="match status" value="1"/>
</dbReference>
<reference evidence="2 3" key="1">
    <citation type="submission" date="2021-06" db="EMBL/GenBank/DDBJ databases">
        <authorList>
            <person name="Sun Q."/>
            <person name="Li D."/>
        </authorList>
    </citation>
    <scope>NUCLEOTIDE SEQUENCE [LARGE SCALE GENOMIC DNA]</scope>
    <source>
        <strain evidence="2 3">MSJd-7</strain>
    </source>
</reference>
<name>A0ABS6EUT2_9FIRM</name>
<dbReference type="EMBL" id="JAHLQI010000008">
    <property type="protein sequence ID" value="MBU5491423.1"/>
    <property type="molecule type" value="Genomic_DNA"/>
</dbReference>
<evidence type="ECO:0000313" key="3">
    <source>
        <dbReference type="Proteomes" id="UP000783588"/>
    </source>
</evidence>
<dbReference type="PROSITE" id="PS00455">
    <property type="entry name" value="AMP_BINDING"/>
    <property type="match status" value="1"/>
</dbReference>
<proteinExistence type="predicted"/>